<protein>
    <submittedName>
        <fullName evidence="4">dGTPase</fullName>
        <ecNumber evidence="4">3.1.5.1</ecNumber>
    </submittedName>
</protein>
<reference evidence="4 5" key="1">
    <citation type="submission" date="2020-07" db="EMBL/GenBank/DDBJ databases">
        <title>Sequencing the genomes of 1000 actinobacteria strains.</title>
        <authorList>
            <person name="Klenk H.-P."/>
        </authorList>
    </citation>
    <scope>NUCLEOTIDE SEQUENCE [LARGE SCALE GENOMIC DNA]</scope>
    <source>
        <strain evidence="4 5">DSM 100723</strain>
    </source>
</reference>
<comment type="caution">
    <text evidence="4">The sequence shown here is derived from an EMBL/GenBank/DDBJ whole genome shotgun (WGS) entry which is preliminary data.</text>
</comment>
<dbReference type="GO" id="GO:0006203">
    <property type="term" value="P:dGTP catabolic process"/>
    <property type="evidence" value="ECO:0007669"/>
    <property type="project" value="TreeGrafter"/>
</dbReference>
<dbReference type="Gene3D" id="1.10.3210.10">
    <property type="entry name" value="Hypothetical protein af1432"/>
    <property type="match status" value="1"/>
</dbReference>
<dbReference type="GO" id="GO:0008832">
    <property type="term" value="F:dGTPase activity"/>
    <property type="evidence" value="ECO:0007669"/>
    <property type="project" value="UniProtKB-EC"/>
</dbReference>
<dbReference type="AlphaFoldDB" id="A0A7W3IQN8"/>
<sequence length="510" mass="56106">MSDPRLTRARAEPVRGEAMPGFESDFRTDLERIRFAPSFARLAEVTQVVTSAATGGVVHNRLSHSIKVTAIARAVAVRLLQQTDPALLSRLGGLDHVVVQAAAAAHDLGHPPFGHLGERTLDRLGRERFGLRDGFEGNAQTFRILTELEVHGPGDEGLNLTTAVRAAVCKYPWGRFVDPDPHPTAWPEPPRGAGHGRDAPGAAKFSAYDLDLTEMRTVLDAFADLPPGRQTLECSVMDLADDIAYSVHDVEDFHRSTVLQYSVVAPEFREWMAAQRPFSRLDDDELHDLRRTPGAGLERLRRRLATKDGWIYDEDTFAEAVVRVGAEFVDGVLAQPYDGSMAADRAVTGFTSRWIDELIGAVQILPDPPVRGAYVVLPAAAWHQVSVLKFVHSYFILERPDLAMFQRGQAETLTRLVGALDDWLSDRTDAGRAPRRLIDLITAARMGYERVAEEAPHLLAPRISLPELARMARGRGIIDYVSGLTDEQALAFAGRLGGRSHSVLWSAGDI</sequence>
<evidence type="ECO:0000313" key="4">
    <source>
        <dbReference type="EMBL" id="MBA8793463.1"/>
    </source>
</evidence>
<accession>A0A7W3IQN8</accession>
<dbReference type="InterPro" id="IPR006674">
    <property type="entry name" value="HD_domain"/>
</dbReference>
<dbReference type="EC" id="3.1.5.1" evidence="4"/>
<dbReference type="CDD" id="cd00077">
    <property type="entry name" value="HDc"/>
    <property type="match status" value="1"/>
</dbReference>
<dbReference type="InterPro" id="IPR003607">
    <property type="entry name" value="HD/PDEase_dom"/>
</dbReference>
<gene>
    <name evidence="4" type="ORF">FHX74_001068</name>
</gene>
<dbReference type="SUPFAM" id="SSF109604">
    <property type="entry name" value="HD-domain/PDEase-like"/>
    <property type="match status" value="1"/>
</dbReference>
<evidence type="ECO:0000259" key="3">
    <source>
        <dbReference type="PROSITE" id="PS51831"/>
    </source>
</evidence>
<dbReference type="PANTHER" id="PTHR11373">
    <property type="entry name" value="DEOXYNUCLEOSIDE TRIPHOSPHATE TRIPHOSPHOHYDROLASE"/>
    <property type="match status" value="1"/>
</dbReference>
<evidence type="ECO:0000256" key="2">
    <source>
        <dbReference type="SAM" id="MobiDB-lite"/>
    </source>
</evidence>
<name>A0A7W3IQN8_9ACTN</name>
<dbReference type="RefSeq" id="WP_328823649.1">
    <property type="nucleotide sequence ID" value="NZ_JACGWT010000002.1"/>
</dbReference>
<evidence type="ECO:0000313" key="5">
    <source>
        <dbReference type="Proteomes" id="UP000523079"/>
    </source>
</evidence>
<feature type="domain" description="HD" evidence="3">
    <location>
        <begin position="61"/>
        <end position="246"/>
    </location>
</feature>
<keyword evidence="5" id="KW-1185">Reference proteome</keyword>
<dbReference type="SMART" id="SM00471">
    <property type="entry name" value="HDc"/>
    <property type="match status" value="1"/>
</dbReference>
<dbReference type="EMBL" id="JACGWT010000002">
    <property type="protein sequence ID" value="MBA8793463.1"/>
    <property type="molecule type" value="Genomic_DNA"/>
</dbReference>
<keyword evidence="1 4" id="KW-0378">Hydrolase</keyword>
<dbReference type="InterPro" id="IPR006261">
    <property type="entry name" value="dGTPase"/>
</dbReference>
<dbReference type="InterPro" id="IPR050135">
    <property type="entry name" value="dGTPase-like"/>
</dbReference>
<dbReference type="Proteomes" id="UP000523079">
    <property type="component" value="Unassembled WGS sequence"/>
</dbReference>
<organism evidence="4 5">
    <name type="scientific">Microlunatus kandeliicorticis</name>
    <dbReference type="NCBI Taxonomy" id="1759536"/>
    <lineage>
        <taxon>Bacteria</taxon>
        <taxon>Bacillati</taxon>
        <taxon>Actinomycetota</taxon>
        <taxon>Actinomycetes</taxon>
        <taxon>Propionibacteriales</taxon>
        <taxon>Propionibacteriaceae</taxon>
        <taxon>Microlunatus</taxon>
    </lineage>
</organism>
<dbReference type="PANTHER" id="PTHR11373:SF32">
    <property type="entry name" value="DEOXYGUANOSINETRIPHOSPHATE TRIPHOSPHOHYDROLASE"/>
    <property type="match status" value="1"/>
</dbReference>
<proteinExistence type="predicted"/>
<dbReference type="Pfam" id="PF01966">
    <property type="entry name" value="HD"/>
    <property type="match status" value="1"/>
</dbReference>
<feature type="region of interest" description="Disordered" evidence="2">
    <location>
        <begin position="180"/>
        <end position="200"/>
    </location>
</feature>
<dbReference type="NCBIfam" id="TIGR01353">
    <property type="entry name" value="dGTP_triPase"/>
    <property type="match status" value="1"/>
</dbReference>
<dbReference type="PROSITE" id="PS51831">
    <property type="entry name" value="HD"/>
    <property type="match status" value="1"/>
</dbReference>
<evidence type="ECO:0000256" key="1">
    <source>
        <dbReference type="ARBA" id="ARBA00022801"/>
    </source>
</evidence>